<sequence>MGHQVGLLSGKAGKAFVCGKKSDASDAQAIWTAVQQPGMRAVAVKAEAPQAVLALHGMRQQLFKFRTMQINGLRGLLAEWQTGQSGTHQT</sequence>
<dbReference type="AlphaFoldDB" id="A0A840RML1"/>
<accession>A0A840RML1</accession>
<reference evidence="1 2" key="1">
    <citation type="submission" date="2020-08" db="EMBL/GenBank/DDBJ databases">
        <title>Genomic Encyclopedia of Type Strains, Phase IV (KMG-IV): sequencing the most valuable type-strain genomes for metagenomic binning, comparative biology and taxonomic classification.</title>
        <authorList>
            <person name="Goeker M."/>
        </authorList>
    </citation>
    <scope>NUCLEOTIDE SEQUENCE [LARGE SCALE GENOMIC DNA]</scope>
    <source>
        <strain evidence="1 2">DSM 23240</strain>
    </source>
</reference>
<dbReference type="PANTHER" id="PTHR33055:SF3">
    <property type="entry name" value="PUTATIVE TRANSPOSASE FOR IS117-RELATED"/>
    <property type="match status" value="1"/>
</dbReference>
<keyword evidence="2" id="KW-1185">Reference proteome</keyword>
<proteinExistence type="predicted"/>
<comment type="caution">
    <text evidence="1">The sequence shown here is derived from an EMBL/GenBank/DDBJ whole genome shotgun (WGS) entry which is preliminary data.</text>
</comment>
<organism evidence="1 2">
    <name type="scientific">Glaciimonas immobilis</name>
    <dbReference type="NCBI Taxonomy" id="728004"/>
    <lineage>
        <taxon>Bacteria</taxon>
        <taxon>Pseudomonadati</taxon>
        <taxon>Pseudomonadota</taxon>
        <taxon>Betaproteobacteria</taxon>
        <taxon>Burkholderiales</taxon>
        <taxon>Oxalobacteraceae</taxon>
        <taxon>Glaciimonas</taxon>
    </lineage>
</organism>
<evidence type="ECO:0000313" key="1">
    <source>
        <dbReference type="EMBL" id="MBB5198198.1"/>
    </source>
</evidence>
<gene>
    <name evidence="1" type="ORF">HNR39_000008</name>
</gene>
<protein>
    <submittedName>
        <fullName evidence="1">Transposase</fullName>
    </submittedName>
</protein>
<dbReference type="Proteomes" id="UP000571084">
    <property type="component" value="Unassembled WGS sequence"/>
</dbReference>
<dbReference type="InterPro" id="IPR047650">
    <property type="entry name" value="Transpos_IS110"/>
</dbReference>
<name>A0A840RML1_9BURK</name>
<evidence type="ECO:0000313" key="2">
    <source>
        <dbReference type="Proteomes" id="UP000571084"/>
    </source>
</evidence>
<dbReference type="EMBL" id="JACHHQ010000001">
    <property type="protein sequence ID" value="MBB5198198.1"/>
    <property type="molecule type" value="Genomic_DNA"/>
</dbReference>
<dbReference type="PANTHER" id="PTHR33055">
    <property type="entry name" value="TRANSPOSASE FOR INSERTION SEQUENCE ELEMENT IS1111A"/>
    <property type="match status" value="1"/>
</dbReference>